<dbReference type="Pfam" id="PF03756">
    <property type="entry name" value="AfsA"/>
    <property type="match status" value="2"/>
</dbReference>
<accession>A0ABP6NS94</accession>
<comment type="caution">
    <text evidence="2">The sequence shown here is derived from an EMBL/GenBank/DDBJ whole genome shotgun (WGS) entry which is preliminary data.</text>
</comment>
<gene>
    <name evidence="2" type="primary">scbA_2</name>
    <name evidence="2" type="ORF">GCM10010449_85230</name>
</gene>
<proteinExistence type="predicted"/>
<dbReference type="InterPro" id="IPR005509">
    <property type="entry name" value="AfsA_hotdog_dom"/>
</dbReference>
<evidence type="ECO:0000259" key="1">
    <source>
        <dbReference type="Pfam" id="PF03756"/>
    </source>
</evidence>
<organism evidence="2 3">
    <name type="scientific">Streptomyces rectiviolaceus</name>
    <dbReference type="NCBI Taxonomy" id="332591"/>
    <lineage>
        <taxon>Bacteria</taxon>
        <taxon>Bacillati</taxon>
        <taxon>Actinomycetota</taxon>
        <taxon>Actinomycetes</taxon>
        <taxon>Kitasatosporales</taxon>
        <taxon>Streptomycetaceae</taxon>
        <taxon>Streptomyces</taxon>
    </lineage>
</organism>
<evidence type="ECO:0000313" key="2">
    <source>
        <dbReference type="EMBL" id="GAA3155813.1"/>
    </source>
</evidence>
<dbReference type="RefSeq" id="WP_344531149.1">
    <property type="nucleotide sequence ID" value="NZ_BAAAUG010000282.1"/>
</dbReference>
<evidence type="ECO:0000313" key="3">
    <source>
        <dbReference type="Proteomes" id="UP001501637"/>
    </source>
</evidence>
<feature type="domain" description="A-factor biosynthesis hotdog" evidence="1">
    <location>
        <begin position="202"/>
        <end position="266"/>
    </location>
</feature>
<dbReference type="InterPro" id="IPR047757">
    <property type="entry name" value="AfsA-like"/>
</dbReference>
<protein>
    <submittedName>
        <fullName evidence="2">Gamma-butyrolactone biosynthesis protein ScbA</fullName>
    </submittedName>
</protein>
<name>A0ABP6NS94_9ACTN</name>
<dbReference type="NCBIfam" id="NF041195">
    <property type="entry name" value="ScbA_BarX_GamBu"/>
    <property type="match status" value="1"/>
</dbReference>
<reference evidence="3" key="1">
    <citation type="journal article" date="2019" name="Int. J. Syst. Evol. Microbiol.">
        <title>The Global Catalogue of Microorganisms (GCM) 10K type strain sequencing project: providing services to taxonomists for standard genome sequencing and annotation.</title>
        <authorList>
            <consortium name="The Broad Institute Genomics Platform"/>
            <consortium name="The Broad Institute Genome Sequencing Center for Infectious Disease"/>
            <person name="Wu L."/>
            <person name="Ma J."/>
        </authorList>
    </citation>
    <scope>NUCLEOTIDE SEQUENCE [LARGE SCALE GENOMIC DNA]</scope>
    <source>
        <strain evidence="3">JCM 9092</strain>
    </source>
</reference>
<feature type="domain" description="A-factor biosynthesis hotdog" evidence="1">
    <location>
        <begin position="34"/>
        <end position="170"/>
    </location>
</feature>
<keyword evidence="3" id="KW-1185">Reference proteome</keyword>
<dbReference type="Proteomes" id="UP001501637">
    <property type="component" value="Unassembled WGS sequence"/>
</dbReference>
<sequence>MTVLAHQTEAAVRVPRATAEVLPPQLTTTVPREYVHRASLAEVFLTGCRQVDGTRFALTGQWPRAHTFFTSRDGLSHDPLQAAETIRQVGLFLAHSEFGVPLNYQFLLHDMEYSTHPDHLLIKNQPSHLDLEADCTDLVWKGEYLAHFAMHVAIRRGGELAAEGSGHFTCVAPATYRRLRGEQRTAATPSPVRPTPLAPHLVDRMLSRDVVLAEADSPGRWLLSTDARHPVLFDHVGDHVPGMVLIEAARQAAFALLAPRAFAPAGATTVFRQYVEYDTSCWIDAEQLPCADEGTARVAVTGWQGEKQAFSTELFGQLAKA</sequence>
<dbReference type="EMBL" id="BAAAUG010000282">
    <property type="protein sequence ID" value="GAA3155813.1"/>
    <property type="molecule type" value="Genomic_DNA"/>
</dbReference>